<proteinExistence type="predicted"/>
<dbReference type="PANTHER" id="PTHR33525">
    <property type="match status" value="1"/>
</dbReference>
<dbReference type="CDD" id="cd00077">
    <property type="entry name" value="HDc"/>
    <property type="match status" value="1"/>
</dbReference>
<dbReference type="PROSITE" id="PS51831">
    <property type="entry name" value="HD"/>
    <property type="match status" value="1"/>
</dbReference>
<dbReference type="AlphaFoldDB" id="A0A948RY82"/>
<accession>A0A948RY82</accession>
<evidence type="ECO:0000313" key="4">
    <source>
        <dbReference type="Proteomes" id="UP000777784"/>
    </source>
</evidence>
<feature type="domain" description="HD" evidence="1">
    <location>
        <begin position="113"/>
        <end position="234"/>
    </location>
</feature>
<dbReference type="InterPro" id="IPR013976">
    <property type="entry name" value="HDOD"/>
</dbReference>
<feature type="domain" description="HDOD" evidence="2">
    <location>
        <begin position="20"/>
        <end position="214"/>
    </location>
</feature>
<dbReference type="Pfam" id="PF08668">
    <property type="entry name" value="HDOD"/>
    <property type="match status" value="1"/>
</dbReference>
<dbReference type="SUPFAM" id="SSF109604">
    <property type="entry name" value="HD-domain/PDEase-like"/>
    <property type="match status" value="1"/>
</dbReference>
<gene>
    <name evidence="3" type="ORF">KJ970_14665</name>
</gene>
<dbReference type="InterPro" id="IPR006674">
    <property type="entry name" value="HD_domain"/>
</dbReference>
<dbReference type="InterPro" id="IPR006675">
    <property type="entry name" value="HDIG_dom"/>
</dbReference>
<evidence type="ECO:0000259" key="1">
    <source>
        <dbReference type="PROSITE" id="PS51831"/>
    </source>
</evidence>
<dbReference type="InterPro" id="IPR003607">
    <property type="entry name" value="HD/PDEase_dom"/>
</dbReference>
<dbReference type="Proteomes" id="UP000777784">
    <property type="component" value="Unassembled WGS sequence"/>
</dbReference>
<dbReference type="NCBIfam" id="TIGR00277">
    <property type="entry name" value="HDIG"/>
    <property type="match status" value="1"/>
</dbReference>
<dbReference type="PROSITE" id="PS51833">
    <property type="entry name" value="HDOD"/>
    <property type="match status" value="1"/>
</dbReference>
<name>A0A948RY82_UNCEI</name>
<dbReference type="EMBL" id="JAHJDP010000085">
    <property type="protein sequence ID" value="MBU2692161.1"/>
    <property type="molecule type" value="Genomic_DNA"/>
</dbReference>
<dbReference type="PANTHER" id="PTHR33525:SF3">
    <property type="entry name" value="RIBONUCLEASE Y"/>
    <property type="match status" value="1"/>
</dbReference>
<organism evidence="3 4">
    <name type="scientific">Eiseniibacteriota bacterium</name>
    <dbReference type="NCBI Taxonomy" id="2212470"/>
    <lineage>
        <taxon>Bacteria</taxon>
        <taxon>Candidatus Eiseniibacteriota</taxon>
    </lineage>
</organism>
<reference evidence="3" key="1">
    <citation type="submission" date="2021-05" db="EMBL/GenBank/DDBJ databases">
        <title>Energy efficiency and biological interactions define the core microbiome of deep oligotrophic groundwater.</title>
        <authorList>
            <person name="Mehrshad M."/>
            <person name="Lopez-Fernandez M."/>
            <person name="Bell E."/>
            <person name="Bernier-Latmani R."/>
            <person name="Bertilsson S."/>
            <person name="Dopson M."/>
        </authorList>
    </citation>
    <scope>NUCLEOTIDE SEQUENCE</scope>
    <source>
        <strain evidence="3">Modern_marine.mb.64</strain>
    </source>
</reference>
<evidence type="ECO:0000259" key="2">
    <source>
        <dbReference type="PROSITE" id="PS51833"/>
    </source>
</evidence>
<protein>
    <submittedName>
        <fullName evidence="3">HDOD domain-containing protein</fullName>
    </submittedName>
</protein>
<sequence length="284" mass="31136">MDAENGKGEELAMMKLVEDVPPMPLVAQRVLQMSRNMEDIAVADLVKVVSTDPGLTSKVLATCNSPFFGLRNQVRTLSQAVVLLGVTAVRNLILLHSLPVHGRSKPSFEETSMWMHSMGAALSARYLAQRSKQADPEEAFLAGLLHDVGRLILSLTMGERYLTVFRSIYNKEGASIVLEQDAFGFNHAEVGELITRRWEFPEDLAGAVGRHHDDVSALSGLTLVVRAADEVTHWMGIGSRPTEQNEEVGAGTEALGLTPEELESARERIQLSLEQEMAVFQQAS</sequence>
<comment type="caution">
    <text evidence="3">The sequence shown here is derived from an EMBL/GenBank/DDBJ whole genome shotgun (WGS) entry which is preliminary data.</text>
</comment>
<dbReference type="InterPro" id="IPR052340">
    <property type="entry name" value="RNase_Y/CdgJ"/>
</dbReference>
<dbReference type="Gene3D" id="1.10.3210.10">
    <property type="entry name" value="Hypothetical protein af1432"/>
    <property type="match status" value="1"/>
</dbReference>
<evidence type="ECO:0000313" key="3">
    <source>
        <dbReference type="EMBL" id="MBU2692161.1"/>
    </source>
</evidence>